<dbReference type="PANTHER" id="PTHR11645">
    <property type="entry name" value="PYRROLINE-5-CARBOXYLATE REDUCTASE"/>
    <property type="match status" value="1"/>
</dbReference>
<evidence type="ECO:0000313" key="5">
    <source>
        <dbReference type="EMBL" id="MFC5342782.1"/>
    </source>
</evidence>
<evidence type="ECO:0000313" key="6">
    <source>
        <dbReference type="Proteomes" id="UP001596152"/>
    </source>
</evidence>
<gene>
    <name evidence="3" type="primary">proC</name>
    <name evidence="5" type="ORF">ACFPIE_02580</name>
</gene>
<protein>
    <recommendedName>
        <fullName evidence="3">Pyrroline-5-carboxylate reductase</fullName>
        <shortName evidence="3">P5C reductase</shortName>
        <shortName evidence="3">P5CR</shortName>
        <ecNumber evidence="3">1.5.1.2</ecNumber>
    </recommendedName>
    <alternativeName>
        <fullName evidence="3">PCA reductase</fullName>
    </alternativeName>
</protein>
<accession>A0ABW0FQ08</accession>
<dbReference type="RefSeq" id="WP_374038700.1">
    <property type="nucleotide sequence ID" value="NZ_CP169082.1"/>
</dbReference>
<dbReference type="SUPFAM" id="SSF48179">
    <property type="entry name" value="6-phosphogluconate dehydrogenase C-terminal domain-like"/>
    <property type="match status" value="1"/>
</dbReference>
<comment type="catalytic activity">
    <reaction evidence="3">
        <text>L-proline + NAD(+) = (S)-1-pyrroline-5-carboxylate + NADH + 2 H(+)</text>
        <dbReference type="Rhea" id="RHEA:14105"/>
        <dbReference type="ChEBI" id="CHEBI:15378"/>
        <dbReference type="ChEBI" id="CHEBI:17388"/>
        <dbReference type="ChEBI" id="CHEBI:57540"/>
        <dbReference type="ChEBI" id="CHEBI:57945"/>
        <dbReference type="ChEBI" id="CHEBI:60039"/>
        <dbReference type="EC" id="1.5.1.2"/>
    </reaction>
</comment>
<keyword evidence="3" id="KW-0641">Proline biosynthesis</keyword>
<evidence type="ECO:0000259" key="4">
    <source>
        <dbReference type="Pfam" id="PF14748"/>
    </source>
</evidence>
<keyword evidence="3" id="KW-0028">Amino-acid biosynthesis</keyword>
<comment type="function">
    <text evidence="3">Catalyzes the reduction of 1-pyrroline-5-carboxylate (PCA) to L-proline.</text>
</comment>
<keyword evidence="6" id="KW-1185">Reference proteome</keyword>
<keyword evidence="3" id="KW-0521">NADP</keyword>
<reference evidence="6" key="1">
    <citation type="journal article" date="2019" name="Int. J. Syst. Evol. Microbiol.">
        <title>The Global Catalogue of Microorganisms (GCM) 10K type strain sequencing project: providing services to taxonomists for standard genome sequencing and annotation.</title>
        <authorList>
            <consortium name="The Broad Institute Genomics Platform"/>
            <consortium name="The Broad Institute Genome Sequencing Center for Infectious Disease"/>
            <person name="Wu L."/>
            <person name="Ma J."/>
        </authorList>
    </citation>
    <scope>NUCLEOTIDE SEQUENCE [LARGE SCALE GENOMIC DNA]</scope>
    <source>
        <strain evidence="6">JCM 12125</strain>
    </source>
</reference>
<dbReference type="InterPro" id="IPR008927">
    <property type="entry name" value="6-PGluconate_DH-like_C_sf"/>
</dbReference>
<comment type="caution">
    <text evidence="5">The sequence shown here is derived from an EMBL/GenBank/DDBJ whole genome shotgun (WGS) entry which is preliminary data.</text>
</comment>
<comment type="pathway">
    <text evidence="3">Amino-acid biosynthesis; L-proline biosynthesis; L-proline from L-glutamate 5-semialdehyde: step 1/1.</text>
</comment>
<feature type="domain" description="Pyrroline-5-carboxylate reductase dimerisation" evidence="4">
    <location>
        <begin position="138"/>
        <end position="240"/>
    </location>
</feature>
<dbReference type="InterPro" id="IPR036291">
    <property type="entry name" value="NAD(P)-bd_dom_sf"/>
</dbReference>
<evidence type="ECO:0000256" key="2">
    <source>
        <dbReference type="ARBA" id="ARBA00023002"/>
    </source>
</evidence>
<comment type="catalytic activity">
    <reaction evidence="3">
        <text>L-proline + NADP(+) = (S)-1-pyrroline-5-carboxylate + NADPH + 2 H(+)</text>
        <dbReference type="Rhea" id="RHEA:14109"/>
        <dbReference type="ChEBI" id="CHEBI:15378"/>
        <dbReference type="ChEBI" id="CHEBI:17388"/>
        <dbReference type="ChEBI" id="CHEBI:57783"/>
        <dbReference type="ChEBI" id="CHEBI:58349"/>
        <dbReference type="ChEBI" id="CHEBI:60039"/>
        <dbReference type="EC" id="1.5.1.2"/>
    </reaction>
</comment>
<evidence type="ECO:0000256" key="1">
    <source>
        <dbReference type="ARBA" id="ARBA00005525"/>
    </source>
</evidence>
<name>A0ABW0FQ08_9CAUL</name>
<keyword evidence="3" id="KW-0963">Cytoplasm</keyword>
<dbReference type="InterPro" id="IPR029036">
    <property type="entry name" value="P5CR_dimer"/>
</dbReference>
<dbReference type="Gene3D" id="1.10.3730.10">
    <property type="entry name" value="ProC C-terminal domain-like"/>
    <property type="match status" value="1"/>
</dbReference>
<dbReference type="PANTHER" id="PTHR11645:SF0">
    <property type="entry name" value="PYRROLINE-5-CARBOXYLATE REDUCTASE 3"/>
    <property type="match status" value="1"/>
</dbReference>
<comment type="subcellular location">
    <subcellularLocation>
        <location evidence="3">Cytoplasm</location>
    </subcellularLocation>
</comment>
<comment type="similarity">
    <text evidence="1 3">Belongs to the pyrroline-5-carboxylate reductase family.</text>
</comment>
<dbReference type="PIRSF" id="PIRSF000193">
    <property type="entry name" value="Pyrrol-5-carb_rd"/>
    <property type="match status" value="1"/>
</dbReference>
<dbReference type="EMBL" id="JBHSLF010000004">
    <property type="protein sequence ID" value="MFC5342782.1"/>
    <property type="molecule type" value="Genomic_DNA"/>
</dbReference>
<dbReference type="Gene3D" id="3.40.50.720">
    <property type="entry name" value="NAD(P)-binding Rossmann-like Domain"/>
    <property type="match status" value="1"/>
</dbReference>
<evidence type="ECO:0000256" key="3">
    <source>
        <dbReference type="HAMAP-Rule" id="MF_01925"/>
    </source>
</evidence>
<dbReference type="Pfam" id="PF14748">
    <property type="entry name" value="P5CR_dimer"/>
    <property type="match status" value="1"/>
</dbReference>
<dbReference type="InterPro" id="IPR000304">
    <property type="entry name" value="Pyrroline-COOH_reductase"/>
</dbReference>
<dbReference type="Proteomes" id="UP001596152">
    <property type="component" value="Unassembled WGS sequence"/>
</dbReference>
<proteinExistence type="inferred from homology"/>
<organism evidence="5 6">
    <name type="scientific">Brevundimonas staleyi</name>
    <dbReference type="NCBI Taxonomy" id="74326"/>
    <lineage>
        <taxon>Bacteria</taxon>
        <taxon>Pseudomonadati</taxon>
        <taxon>Pseudomonadota</taxon>
        <taxon>Alphaproteobacteria</taxon>
        <taxon>Caulobacterales</taxon>
        <taxon>Caulobacteraceae</taxon>
        <taxon>Brevundimonas</taxon>
    </lineage>
</organism>
<dbReference type="SUPFAM" id="SSF51735">
    <property type="entry name" value="NAD(P)-binding Rossmann-fold domains"/>
    <property type="match status" value="1"/>
</dbReference>
<keyword evidence="2 3" id="KW-0560">Oxidoreductase</keyword>
<sequence length="245" mass="24347">MRVTLLGHGRLGSAIAEGWRLTGAVSDPTILTRAVPPVCPPETQALVVAVKPAAWREAVAPLLATLPVDAVVVSVMAGVLADDLAAAAPGRPVARVMPTTAVAQGQGVAAIWSADEPARALAHRLFDPIADTVDLDEEAMLDAATAVAGSAPAFFYALAQALAAAGVEAGLTQDAAERLTRGALRSAGSGAGTDASLEDLIARIASPGGTTRAGLDALVDADLNGAGAAAVQAAVSRAQALARGD</sequence>
<dbReference type="EC" id="1.5.1.2" evidence="3"/>
<dbReference type="HAMAP" id="MF_01925">
    <property type="entry name" value="P5C_reductase"/>
    <property type="match status" value="1"/>
</dbReference>